<feature type="region of interest" description="Disordered" evidence="1">
    <location>
        <begin position="132"/>
        <end position="166"/>
    </location>
</feature>
<sequence>MAAREQKNAFWLSYEPAELESFEDTLLLLKKALPERAAFWAGEIDRKGVRVVDAVICTPTRLRVSNLLWRDKWAMKGAKGRIHDVKWPAAKESSRLFVRRWADAMRASNPKPEKGSAQQVLDALAAHRAGERKRLRNYTGNQRTKGAKERRRRPLPTSKPKPELEVSAADDTTLGALSWSPHEFAAVDFTLPAEGSYCQFHGVTRSNMVLILSGSAMTNLVCGIGPAVPTFDVDLALAECGISLEADCSLDFGLDCDLGWKPEYDMLVDLDGSTLDMDTSVVDIDVDWGKELADFDWNIAI</sequence>
<accession>A0A179EWB9</accession>
<comment type="caution">
    <text evidence="2">The sequence shown here is derived from an EMBL/GenBank/DDBJ whole genome shotgun (WGS) entry which is preliminary data.</text>
</comment>
<evidence type="ECO:0000313" key="3">
    <source>
        <dbReference type="Proteomes" id="UP000078240"/>
    </source>
</evidence>
<dbReference type="EMBL" id="LSBH01000096">
    <property type="protein sequence ID" value="OAQ57466.1"/>
    <property type="molecule type" value="Genomic_DNA"/>
</dbReference>
<dbReference type="Proteomes" id="UP000078240">
    <property type="component" value="Unassembled WGS sequence"/>
</dbReference>
<name>A0A179EWB9_PURLI</name>
<evidence type="ECO:0000256" key="1">
    <source>
        <dbReference type="SAM" id="MobiDB-lite"/>
    </source>
</evidence>
<protein>
    <submittedName>
        <fullName evidence="2">Uncharacterized protein</fullName>
    </submittedName>
</protein>
<dbReference type="AlphaFoldDB" id="A0A179EWB9"/>
<gene>
    <name evidence="2" type="ORF">VFPBJ_11746</name>
</gene>
<evidence type="ECO:0000313" key="2">
    <source>
        <dbReference type="EMBL" id="OAQ57466.1"/>
    </source>
</evidence>
<organism evidence="2 3">
    <name type="scientific">Purpureocillium lilacinum</name>
    <name type="common">Paecilomyces lilacinus</name>
    <dbReference type="NCBI Taxonomy" id="33203"/>
    <lineage>
        <taxon>Eukaryota</taxon>
        <taxon>Fungi</taxon>
        <taxon>Dikarya</taxon>
        <taxon>Ascomycota</taxon>
        <taxon>Pezizomycotina</taxon>
        <taxon>Sordariomycetes</taxon>
        <taxon>Hypocreomycetidae</taxon>
        <taxon>Hypocreales</taxon>
        <taxon>Ophiocordycipitaceae</taxon>
        <taxon>Purpureocillium</taxon>
    </lineage>
</organism>
<proteinExistence type="predicted"/>
<reference evidence="2 3" key="1">
    <citation type="submission" date="2016-01" db="EMBL/GenBank/DDBJ databases">
        <title>Biosynthesis of antibiotic leucinostatins and their inhibition on Phytophthora in bio-control Purpureocillium lilacinum.</title>
        <authorList>
            <person name="Wang G."/>
            <person name="Liu Z."/>
            <person name="Lin R."/>
            <person name="Li E."/>
            <person name="Mao Z."/>
            <person name="Ling J."/>
            <person name="Yin W."/>
            <person name="Xie B."/>
        </authorList>
    </citation>
    <scope>NUCLEOTIDE SEQUENCE [LARGE SCALE GENOMIC DNA]</scope>
    <source>
        <strain evidence="2">PLBJ-1</strain>
    </source>
</reference>